<keyword evidence="4" id="KW-0508">mRNA splicing</keyword>
<evidence type="ECO:0000313" key="6">
    <source>
        <dbReference type="EMBL" id="KAF8822813.1"/>
    </source>
</evidence>
<gene>
    <name evidence="6" type="ORF">IE077_002537</name>
</gene>
<feature type="non-terminal residue" evidence="6">
    <location>
        <position position="1"/>
    </location>
</feature>
<evidence type="ECO:0000256" key="5">
    <source>
        <dbReference type="ARBA" id="ARBA00023242"/>
    </source>
</evidence>
<name>A0ABQ7JFS0_9APIC</name>
<organism evidence="6 7">
    <name type="scientific">Cardiosporidium cionae</name>
    <dbReference type="NCBI Taxonomy" id="476202"/>
    <lineage>
        <taxon>Eukaryota</taxon>
        <taxon>Sar</taxon>
        <taxon>Alveolata</taxon>
        <taxon>Apicomplexa</taxon>
        <taxon>Aconoidasida</taxon>
        <taxon>Nephromycida</taxon>
        <taxon>Cardiosporidium</taxon>
    </lineage>
</organism>
<dbReference type="PANTHER" id="PTHR17204">
    <property type="entry name" value="PRE-MRNA PROCESSING PROTEIN PRP39-RELATED"/>
    <property type="match status" value="1"/>
</dbReference>
<keyword evidence="7" id="KW-1185">Reference proteome</keyword>
<dbReference type="InterPro" id="IPR011990">
    <property type="entry name" value="TPR-like_helical_dom_sf"/>
</dbReference>
<protein>
    <submittedName>
        <fullName evidence="6">Uncharacterized protein</fullName>
    </submittedName>
</protein>
<dbReference type="Gene3D" id="1.25.40.10">
    <property type="entry name" value="Tetratricopeptide repeat domain"/>
    <property type="match status" value="1"/>
</dbReference>
<dbReference type="EMBL" id="JADAQX010000022">
    <property type="protein sequence ID" value="KAF8822813.1"/>
    <property type="molecule type" value="Genomic_DNA"/>
</dbReference>
<evidence type="ECO:0000256" key="1">
    <source>
        <dbReference type="ARBA" id="ARBA00004123"/>
    </source>
</evidence>
<proteinExistence type="predicted"/>
<keyword evidence="5" id="KW-0539">Nucleus</keyword>
<keyword evidence="2" id="KW-0507">mRNA processing</keyword>
<evidence type="ECO:0000256" key="2">
    <source>
        <dbReference type="ARBA" id="ARBA00022664"/>
    </source>
</evidence>
<evidence type="ECO:0000256" key="3">
    <source>
        <dbReference type="ARBA" id="ARBA00022737"/>
    </source>
</evidence>
<sequence>DKSTLLLESYEAFLKEFPLLYGYWKRLASLTLEVKGWEAAYEVYMHALTYLKHNPEMWFCFLAFILTSSPLTIEKKRSIIDKALEASGKHWLSWKLWKLAIEYEEELLRKPPHNDVTSTDYLAHISDATLRLRSLYCQCLSSPLKESSDCWKKFEGLVGQGDEEKSPLPITVLEMLNEDELLALDMKIQNSIQKSENTNFNVEAFQNRIKTLKAIEMKNFEVEKM</sequence>
<accession>A0ABQ7JFS0</accession>
<dbReference type="Pfam" id="PF23240">
    <property type="entry name" value="HAT_PRP39_N"/>
    <property type="match status" value="1"/>
</dbReference>
<feature type="non-terminal residue" evidence="6">
    <location>
        <position position="225"/>
    </location>
</feature>
<evidence type="ECO:0000313" key="7">
    <source>
        <dbReference type="Proteomes" id="UP000823046"/>
    </source>
</evidence>
<dbReference type="SUPFAM" id="SSF48452">
    <property type="entry name" value="TPR-like"/>
    <property type="match status" value="1"/>
</dbReference>
<dbReference type="Proteomes" id="UP000823046">
    <property type="component" value="Unassembled WGS sequence"/>
</dbReference>
<evidence type="ECO:0000256" key="4">
    <source>
        <dbReference type="ARBA" id="ARBA00023187"/>
    </source>
</evidence>
<keyword evidence="3" id="KW-0677">Repeat</keyword>
<comment type="subcellular location">
    <subcellularLocation>
        <location evidence="1">Nucleus</location>
    </subcellularLocation>
</comment>
<dbReference type="PANTHER" id="PTHR17204:SF5">
    <property type="entry name" value="PRE-MRNA-PROCESSING FACTOR 39"/>
    <property type="match status" value="1"/>
</dbReference>
<comment type="caution">
    <text evidence="6">The sequence shown here is derived from an EMBL/GenBank/DDBJ whole genome shotgun (WGS) entry which is preliminary data.</text>
</comment>
<reference evidence="6 7" key="1">
    <citation type="journal article" date="2020" name="bioRxiv">
        <title>Metabolic contributions of an alphaproteobacterial endosymbiont in the apicomplexan Cardiosporidium cionae.</title>
        <authorList>
            <person name="Hunter E.S."/>
            <person name="Paight C.J."/>
            <person name="Lane C.E."/>
        </authorList>
    </citation>
    <scope>NUCLEOTIDE SEQUENCE [LARGE SCALE GENOMIC DNA]</scope>
    <source>
        <strain evidence="6">ESH_2018</strain>
    </source>
</reference>